<sequence>MIDSDCGTLPQGKAVFCHFSGGLGIAAPCAGTGAAAAIQCVFGFAVPVCWCTGRCLKEC</sequence>
<reference evidence="1" key="2">
    <citation type="journal article" date="2022" name="Res Sq">
        <title>Evolution of multicellular longitudinally dividing oral cavity symbionts (Neisseriaceae).</title>
        <authorList>
            <person name="Nyongesa S."/>
            <person name="Weber P."/>
            <person name="Bernet E."/>
            <person name="Pullido F."/>
            <person name="Nieckarz M."/>
            <person name="Delaby M."/>
            <person name="Nieves C."/>
            <person name="Viehboeck T."/>
            <person name="Krause N."/>
            <person name="Rivera-Millot A."/>
            <person name="Nakamura A."/>
            <person name="Vischer N."/>
            <person name="VanNieuwenhze M."/>
            <person name="Brun Y."/>
            <person name="Cava F."/>
            <person name="Bulgheresi S."/>
            <person name="Veyrier F."/>
        </authorList>
    </citation>
    <scope>NUCLEOTIDE SEQUENCE</scope>
    <source>
        <strain evidence="1">17694</strain>
    </source>
</reference>
<dbReference type="AlphaFoldDB" id="A0A8T9MUV7"/>
<organism evidence="1 2">
    <name type="scientific">Conchiformibius kuhniae</name>
    <dbReference type="NCBI Taxonomy" id="211502"/>
    <lineage>
        <taxon>Bacteria</taxon>
        <taxon>Pseudomonadati</taxon>
        <taxon>Pseudomonadota</taxon>
        <taxon>Betaproteobacteria</taxon>
        <taxon>Neisseriales</taxon>
        <taxon>Neisseriaceae</taxon>
        <taxon>Conchiformibius</taxon>
    </lineage>
</organism>
<evidence type="ECO:0000313" key="2">
    <source>
        <dbReference type="Proteomes" id="UP000831534"/>
    </source>
</evidence>
<dbReference type="EMBL" id="CP091521">
    <property type="protein sequence ID" value="UOP05059.1"/>
    <property type="molecule type" value="Genomic_DNA"/>
</dbReference>
<gene>
    <name evidence="1" type="ORF">LVJ77_01770</name>
</gene>
<name>A0A8T9MUV7_9NEIS</name>
<accession>A0A8T9MUV7</accession>
<protein>
    <submittedName>
        <fullName evidence="1">Uncharacterized protein</fullName>
    </submittedName>
</protein>
<keyword evidence="2" id="KW-1185">Reference proteome</keyword>
<reference evidence="1" key="1">
    <citation type="submission" date="2021-12" db="EMBL/GenBank/DDBJ databases">
        <authorList>
            <person name="Veyrier F.J."/>
        </authorList>
    </citation>
    <scope>NUCLEOTIDE SEQUENCE</scope>
    <source>
        <strain evidence="1">17694</strain>
    </source>
</reference>
<evidence type="ECO:0000313" key="1">
    <source>
        <dbReference type="EMBL" id="UOP05059.1"/>
    </source>
</evidence>
<dbReference type="Proteomes" id="UP000831534">
    <property type="component" value="Chromosome"/>
</dbReference>
<proteinExistence type="predicted"/>